<dbReference type="EMBL" id="JBEAAL010000020">
    <property type="protein sequence ID" value="MEQ1407789.1"/>
    <property type="molecule type" value="Genomic_DNA"/>
</dbReference>
<dbReference type="InterPro" id="IPR025484">
    <property type="entry name" value="DUF4376"/>
</dbReference>
<protein>
    <submittedName>
        <fullName evidence="2">DUF4376 domain-containing protein</fullName>
    </submittedName>
</protein>
<evidence type="ECO:0000313" key="3">
    <source>
        <dbReference type="Proteomes" id="UP001496627"/>
    </source>
</evidence>
<feature type="domain" description="DUF4376" evidence="1">
    <location>
        <begin position="19"/>
        <end position="116"/>
    </location>
</feature>
<organism evidence="2 3">
    <name type="scientific">Neorhizobium phenanthreniclasticum</name>
    <dbReference type="NCBI Taxonomy" id="3157917"/>
    <lineage>
        <taxon>Bacteria</taxon>
        <taxon>Pseudomonadati</taxon>
        <taxon>Pseudomonadota</taxon>
        <taxon>Alphaproteobacteria</taxon>
        <taxon>Hyphomicrobiales</taxon>
        <taxon>Rhizobiaceae</taxon>
        <taxon>Rhizobium/Agrobacterium group</taxon>
        <taxon>Neorhizobium</taxon>
    </lineage>
</organism>
<accession>A0ABV0M7C2</accession>
<gene>
    <name evidence="2" type="ORF">ABK249_22980</name>
</gene>
<name>A0ABV0M7C2_9HYPH</name>
<proteinExistence type="predicted"/>
<dbReference type="Proteomes" id="UP001496627">
    <property type="component" value="Unassembled WGS sequence"/>
</dbReference>
<evidence type="ECO:0000259" key="1">
    <source>
        <dbReference type="Pfam" id="PF14301"/>
    </source>
</evidence>
<dbReference type="Pfam" id="PF14301">
    <property type="entry name" value="DUF4376"/>
    <property type="match status" value="1"/>
</dbReference>
<keyword evidence="3" id="KW-1185">Reference proteome</keyword>
<sequence>MWTVDPAKIVTAEQKSEAARQALGDAINAERTRRIIAGKIINGIHVTGRDEDARNLTNLALGAQVRIAGGDTTTLTTFRDGDNIDHDLTPQEIMSLWQQSSEYVSALYAASWALKALDPIPADFADDGYWPE</sequence>
<evidence type="ECO:0000313" key="2">
    <source>
        <dbReference type="EMBL" id="MEQ1407789.1"/>
    </source>
</evidence>
<dbReference type="RefSeq" id="WP_348864163.1">
    <property type="nucleotide sequence ID" value="NZ_JBEAAL010000020.1"/>
</dbReference>
<comment type="caution">
    <text evidence="2">The sequence shown here is derived from an EMBL/GenBank/DDBJ whole genome shotgun (WGS) entry which is preliminary data.</text>
</comment>
<reference evidence="2 3" key="1">
    <citation type="submission" date="2024-05" db="EMBL/GenBank/DDBJ databases">
        <title>Neorhizobium sp. Rsf11, a plant growth promoting and heavy metal resistant PAH-degrader.</title>
        <authorList>
            <person name="Golubev S.N."/>
            <person name="Muratova A.Y."/>
            <person name="Markelova M.I."/>
        </authorList>
    </citation>
    <scope>NUCLEOTIDE SEQUENCE [LARGE SCALE GENOMIC DNA]</scope>
    <source>
        <strain evidence="2 3">Rsf11</strain>
    </source>
</reference>